<name>A0A3E3DUM7_9FIRM</name>
<dbReference type="Pfam" id="PF13420">
    <property type="entry name" value="Acetyltransf_4"/>
    <property type="match status" value="1"/>
</dbReference>
<evidence type="ECO:0000313" key="4">
    <source>
        <dbReference type="EMBL" id="RGD72994.1"/>
    </source>
</evidence>
<dbReference type="PANTHER" id="PTHR43072:SF23">
    <property type="entry name" value="UPF0039 PROTEIN C11D3.02C"/>
    <property type="match status" value="1"/>
</dbReference>
<dbReference type="PROSITE" id="PS51186">
    <property type="entry name" value="GNAT"/>
    <property type="match status" value="1"/>
</dbReference>
<evidence type="ECO:0000256" key="2">
    <source>
        <dbReference type="ARBA" id="ARBA00023315"/>
    </source>
</evidence>
<gene>
    <name evidence="4" type="ORF">DW687_11040</name>
</gene>
<dbReference type="InterPro" id="IPR000182">
    <property type="entry name" value="GNAT_dom"/>
</dbReference>
<evidence type="ECO:0000256" key="1">
    <source>
        <dbReference type="ARBA" id="ARBA00022679"/>
    </source>
</evidence>
<evidence type="ECO:0000313" key="5">
    <source>
        <dbReference type="Proteomes" id="UP000261212"/>
    </source>
</evidence>
<dbReference type="InterPro" id="IPR016181">
    <property type="entry name" value="Acyl_CoA_acyltransferase"/>
</dbReference>
<comment type="caution">
    <text evidence="4">The sequence shown here is derived from an EMBL/GenBank/DDBJ whole genome shotgun (WGS) entry which is preliminary data.</text>
</comment>
<proteinExistence type="predicted"/>
<dbReference type="SUPFAM" id="SSF55729">
    <property type="entry name" value="Acyl-CoA N-acyltransferases (Nat)"/>
    <property type="match status" value="1"/>
</dbReference>
<accession>A0A3E3DUM7</accession>
<sequence>MNKIKIRFAEENDSNEILDIYTPYILNTPITFEYDRPDEEEFKNRIVKTKKLYPYLVYTIDNKIIGYAYASQYKNRKAYDYTAEISIYIKEGYKGKHIGQNLYMSLIEILKLQNLQLLYACITIHPTLKSSDFHKKLGFKEIGYFEKSGYKDGQWYDTAWYSLEIGDFKPNPKELIPINKINKKKLNKIFRKYEEAINK</sequence>
<evidence type="ECO:0000259" key="3">
    <source>
        <dbReference type="PROSITE" id="PS51186"/>
    </source>
</evidence>
<dbReference type="PANTHER" id="PTHR43072">
    <property type="entry name" value="N-ACETYLTRANSFERASE"/>
    <property type="match status" value="1"/>
</dbReference>
<dbReference type="CDD" id="cd04301">
    <property type="entry name" value="NAT_SF"/>
    <property type="match status" value="1"/>
</dbReference>
<protein>
    <submittedName>
        <fullName evidence="4">N-acetyltransferase</fullName>
    </submittedName>
</protein>
<keyword evidence="1 4" id="KW-0808">Transferase</keyword>
<dbReference type="AlphaFoldDB" id="A0A3E3DUM7"/>
<dbReference type="RefSeq" id="WP_117532761.1">
    <property type="nucleotide sequence ID" value="NZ_QUSM01000008.1"/>
</dbReference>
<reference evidence="4 5" key="1">
    <citation type="submission" date="2018-08" db="EMBL/GenBank/DDBJ databases">
        <title>A genome reference for cultivated species of the human gut microbiota.</title>
        <authorList>
            <person name="Zou Y."/>
            <person name="Xue W."/>
            <person name="Luo G."/>
        </authorList>
    </citation>
    <scope>NUCLEOTIDE SEQUENCE [LARGE SCALE GENOMIC DNA]</scope>
    <source>
        <strain evidence="4 5">AM25-6</strain>
    </source>
</reference>
<organism evidence="4 5">
    <name type="scientific">Anaerofustis stercorihominis</name>
    <dbReference type="NCBI Taxonomy" id="214853"/>
    <lineage>
        <taxon>Bacteria</taxon>
        <taxon>Bacillati</taxon>
        <taxon>Bacillota</taxon>
        <taxon>Clostridia</taxon>
        <taxon>Eubacteriales</taxon>
        <taxon>Eubacteriaceae</taxon>
        <taxon>Anaerofustis</taxon>
    </lineage>
</organism>
<feature type="domain" description="N-acetyltransferase" evidence="3">
    <location>
        <begin position="4"/>
        <end position="166"/>
    </location>
</feature>
<dbReference type="Gene3D" id="3.40.630.30">
    <property type="match status" value="1"/>
</dbReference>
<dbReference type="GO" id="GO:0016747">
    <property type="term" value="F:acyltransferase activity, transferring groups other than amino-acyl groups"/>
    <property type="evidence" value="ECO:0007669"/>
    <property type="project" value="InterPro"/>
</dbReference>
<keyword evidence="2" id="KW-0012">Acyltransferase</keyword>
<dbReference type="EMBL" id="QUSM01000008">
    <property type="protein sequence ID" value="RGD72994.1"/>
    <property type="molecule type" value="Genomic_DNA"/>
</dbReference>
<dbReference type="Proteomes" id="UP000261212">
    <property type="component" value="Unassembled WGS sequence"/>
</dbReference>